<dbReference type="InterPro" id="IPR011990">
    <property type="entry name" value="TPR-like_helical_dom_sf"/>
</dbReference>
<organism evidence="7 8">
    <name type="scientific">Maribacter algicola</name>
    <dbReference type="NCBI Taxonomy" id="2498892"/>
    <lineage>
        <taxon>Bacteria</taxon>
        <taxon>Pseudomonadati</taxon>
        <taxon>Bacteroidota</taxon>
        <taxon>Flavobacteriia</taxon>
        <taxon>Flavobacteriales</taxon>
        <taxon>Flavobacteriaceae</taxon>
        <taxon>Maribacter</taxon>
    </lineage>
</organism>
<comment type="caution">
    <text evidence="7">The sequence shown here is derived from an EMBL/GenBank/DDBJ whole genome shotgun (WGS) entry which is preliminary data.</text>
</comment>
<dbReference type="PANTHER" id="PTHR30329">
    <property type="entry name" value="STATOR ELEMENT OF FLAGELLAR MOTOR COMPLEX"/>
    <property type="match status" value="1"/>
</dbReference>
<keyword evidence="2 4" id="KW-0472">Membrane</keyword>
<dbReference type="GO" id="GO:0009279">
    <property type="term" value="C:cell outer membrane"/>
    <property type="evidence" value="ECO:0007669"/>
    <property type="project" value="UniProtKB-SubCell"/>
</dbReference>
<dbReference type="SUPFAM" id="SSF103088">
    <property type="entry name" value="OmpA-like"/>
    <property type="match status" value="1"/>
</dbReference>
<dbReference type="CDD" id="cd07185">
    <property type="entry name" value="OmpA_C-like"/>
    <property type="match status" value="1"/>
</dbReference>
<dbReference type="Proteomes" id="UP000286990">
    <property type="component" value="Unassembled WGS sequence"/>
</dbReference>
<evidence type="ECO:0000256" key="3">
    <source>
        <dbReference type="ARBA" id="ARBA00023237"/>
    </source>
</evidence>
<evidence type="ECO:0000256" key="5">
    <source>
        <dbReference type="SAM" id="SignalP"/>
    </source>
</evidence>
<keyword evidence="8" id="KW-1185">Reference proteome</keyword>
<dbReference type="PROSITE" id="PS51257">
    <property type="entry name" value="PROKAR_LIPOPROTEIN"/>
    <property type="match status" value="1"/>
</dbReference>
<dbReference type="InterPro" id="IPR006665">
    <property type="entry name" value="OmpA-like"/>
</dbReference>
<dbReference type="InterPro" id="IPR036737">
    <property type="entry name" value="OmpA-like_sf"/>
</dbReference>
<evidence type="ECO:0000313" key="7">
    <source>
        <dbReference type="EMBL" id="RRQ47782.1"/>
    </source>
</evidence>
<dbReference type="Pfam" id="PF00691">
    <property type="entry name" value="OmpA"/>
    <property type="match status" value="1"/>
</dbReference>
<proteinExistence type="predicted"/>
<gene>
    <name evidence="7" type="ORF">DZC72_15560</name>
</gene>
<name>A0A426RFR2_9FLAO</name>
<dbReference type="PROSITE" id="PS51123">
    <property type="entry name" value="OMPA_2"/>
    <property type="match status" value="1"/>
</dbReference>
<keyword evidence="7" id="KW-0282">Flagellum</keyword>
<dbReference type="InterPro" id="IPR050330">
    <property type="entry name" value="Bact_OuterMem_StrucFunc"/>
</dbReference>
<feature type="chain" id="PRO_5019560659" evidence="5">
    <location>
        <begin position="23"/>
        <end position="648"/>
    </location>
</feature>
<protein>
    <submittedName>
        <fullName evidence="7">Flagellar motor protein MotB</fullName>
    </submittedName>
</protein>
<dbReference type="AlphaFoldDB" id="A0A426RFR2"/>
<dbReference type="OrthoDB" id="9809364at2"/>
<evidence type="ECO:0000313" key="8">
    <source>
        <dbReference type="Proteomes" id="UP000286990"/>
    </source>
</evidence>
<feature type="signal peptide" evidence="5">
    <location>
        <begin position="1"/>
        <end position="22"/>
    </location>
</feature>
<dbReference type="SUPFAM" id="SSF48452">
    <property type="entry name" value="TPR-like"/>
    <property type="match status" value="1"/>
</dbReference>
<feature type="domain" description="OmpA-like" evidence="6">
    <location>
        <begin position="517"/>
        <end position="641"/>
    </location>
</feature>
<keyword evidence="3" id="KW-0998">Cell outer membrane</keyword>
<evidence type="ECO:0000259" key="6">
    <source>
        <dbReference type="PROSITE" id="PS51123"/>
    </source>
</evidence>
<keyword evidence="7" id="KW-0969">Cilium</keyword>
<dbReference type="InterPro" id="IPR008969">
    <property type="entry name" value="CarboxyPept-like_regulatory"/>
</dbReference>
<keyword evidence="7" id="KW-0966">Cell projection</keyword>
<dbReference type="EMBL" id="QUSX01000003">
    <property type="protein sequence ID" value="RRQ47782.1"/>
    <property type="molecule type" value="Genomic_DNA"/>
</dbReference>
<evidence type="ECO:0000256" key="4">
    <source>
        <dbReference type="PROSITE-ProRule" id="PRU00473"/>
    </source>
</evidence>
<dbReference type="SUPFAM" id="SSF49464">
    <property type="entry name" value="Carboxypeptidase regulatory domain-like"/>
    <property type="match status" value="1"/>
</dbReference>
<keyword evidence="5" id="KW-0732">Signal</keyword>
<dbReference type="PRINTS" id="PR01021">
    <property type="entry name" value="OMPADOMAIN"/>
</dbReference>
<sequence>MKPTKAYIALFALLIGCSLVSAQYGAQQRGDYYFSKFSYAKAIPEYELMLNGGVNTSYAHQQLAECYLLLRDFKKSIPHFEAIIHSDAISKDQYFKYAMALYSDGQLEASEEWLKKYKKYNKNDSRVNRFLKEGNLASIVFNSQERYQLDIVTFNSEHSDFGAYLHQGKLYFASGRTNHLTKGNYGWNNEPWLDIFWVYDDIPFYDPEPLEGNVNSKFHESSPVYSTDYAKDTIIYFTRNNYFDKKAAYGAENEINLKIYSAKRKDGKWMEDRSLPINSDYYSTGHPTVNKERTRIYYTSDMPGGYGGTDIYYSEIHERGGIGKPVNLGPVINTEGNEMFPFINEEGQLFFSSEGHVGFGQLDVFSTITDEEGEFVDVINLGTPINSPADDFAYYGFPNGIDGYVSSNREGGVGSDDIYRFRFSPALEVEGYVTDGINLKPLDSVQLTLFDQKTNTIIAQTFSDEKGYYKFPLQRKTPYMIEAVRSTHPHKNVFFDTSRASFSQKTLRQDIVLDPVLDLKLLAGLKKIYFDFDMSNIRPDAAVELDKVIHVMNDLYPDMIIALESHTDPMGTHEYNDDLSERRAYSTYKYLIDNGIEKNRIVSYKGFGKRRPVNDCTSFQDCSPEDLELNRRTEFPILQIKKGKQLAK</sequence>
<dbReference type="RefSeq" id="WP_125223819.1">
    <property type="nucleotide sequence ID" value="NZ_QUSX01000003.1"/>
</dbReference>
<evidence type="ECO:0000256" key="2">
    <source>
        <dbReference type="ARBA" id="ARBA00023136"/>
    </source>
</evidence>
<comment type="subcellular location">
    <subcellularLocation>
        <location evidence="1">Cell outer membrane</location>
    </subcellularLocation>
</comment>
<accession>A0A426RFR2</accession>
<dbReference type="Gene3D" id="3.30.1330.60">
    <property type="entry name" value="OmpA-like domain"/>
    <property type="match status" value="1"/>
</dbReference>
<dbReference type="PANTHER" id="PTHR30329:SF21">
    <property type="entry name" value="LIPOPROTEIN YIAD-RELATED"/>
    <property type="match status" value="1"/>
</dbReference>
<reference evidence="8" key="1">
    <citation type="submission" date="2018-12" db="EMBL/GenBank/DDBJ databases">
        <title>Maribacter lutimaris sp. nov., isolated from marine sediment.</title>
        <authorList>
            <person name="Kim K.K."/>
        </authorList>
    </citation>
    <scope>NUCLEOTIDE SEQUENCE [LARGE SCALE GENOMIC DNA]</scope>
    <source>
        <strain evidence="8">PoM-212</strain>
    </source>
</reference>
<evidence type="ECO:0000256" key="1">
    <source>
        <dbReference type="ARBA" id="ARBA00004442"/>
    </source>
</evidence>
<dbReference type="InterPro" id="IPR006664">
    <property type="entry name" value="OMP_bac"/>
</dbReference>
<dbReference type="Gene3D" id="1.25.40.10">
    <property type="entry name" value="Tetratricopeptide repeat domain"/>
    <property type="match status" value="1"/>
</dbReference>